<accession>A0A1W1VRN0</accession>
<evidence type="ECO:0000313" key="3">
    <source>
        <dbReference type="Proteomes" id="UP000192569"/>
    </source>
</evidence>
<dbReference type="AlphaFoldDB" id="A0A1W1VRN0"/>
<name>A0A1W1VRN0_9FIRM</name>
<dbReference type="STRING" id="698762.SAMN00808754_1352"/>
<sequence length="129" mass="14228">MATPITKITWALLPEPEKVLLWAVIILILPVALLTLLFAGPIVIWERVPIVTPSQAQIYVDAAKEVSESTKSPCDPGVTVDWQPLLAIEAVRLEQDFRKATPDRARELAGMFIERKGTCTHCIGDDPPT</sequence>
<evidence type="ECO:0000256" key="1">
    <source>
        <dbReference type="SAM" id="Phobius"/>
    </source>
</evidence>
<protein>
    <submittedName>
        <fullName evidence="2">Peptidase M23</fullName>
    </submittedName>
</protein>
<feature type="transmembrane region" description="Helical" evidence="1">
    <location>
        <begin position="20"/>
        <end position="45"/>
    </location>
</feature>
<reference evidence="2 3" key="1">
    <citation type="submission" date="2017-04" db="EMBL/GenBank/DDBJ databases">
        <authorList>
            <person name="Afonso C.L."/>
            <person name="Miller P.J."/>
            <person name="Scott M.A."/>
            <person name="Spackman E."/>
            <person name="Goraichik I."/>
            <person name="Dimitrov K.M."/>
            <person name="Suarez D.L."/>
            <person name="Swayne D.E."/>
        </authorList>
    </citation>
    <scope>NUCLEOTIDE SEQUENCE [LARGE SCALE GENOMIC DNA]</scope>
    <source>
        <strain evidence="2 3">ToBE</strain>
    </source>
</reference>
<keyword evidence="1" id="KW-0812">Transmembrane</keyword>
<dbReference type="RefSeq" id="WP_277995845.1">
    <property type="nucleotide sequence ID" value="NZ_LT838272.1"/>
</dbReference>
<keyword evidence="1" id="KW-1133">Transmembrane helix</keyword>
<keyword evidence="1" id="KW-0472">Membrane</keyword>
<organism evidence="2 3">
    <name type="scientific">Thermanaeromonas toyohensis ToBE</name>
    <dbReference type="NCBI Taxonomy" id="698762"/>
    <lineage>
        <taxon>Bacteria</taxon>
        <taxon>Bacillati</taxon>
        <taxon>Bacillota</taxon>
        <taxon>Clostridia</taxon>
        <taxon>Neomoorellales</taxon>
        <taxon>Neomoorellaceae</taxon>
        <taxon>Thermanaeromonas</taxon>
    </lineage>
</organism>
<evidence type="ECO:0000313" key="2">
    <source>
        <dbReference type="EMBL" id="SMB95913.1"/>
    </source>
</evidence>
<dbReference type="EMBL" id="LT838272">
    <property type="protein sequence ID" value="SMB95913.1"/>
    <property type="molecule type" value="Genomic_DNA"/>
</dbReference>
<dbReference type="Proteomes" id="UP000192569">
    <property type="component" value="Chromosome I"/>
</dbReference>
<gene>
    <name evidence="2" type="ORF">SAMN00808754_1352</name>
</gene>
<proteinExistence type="predicted"/>
<keyword evidence="3" id="KW-1185">Reference proteome</keyword>